<dbReference type="InterPro" id="IPR036179">
    <property type="entry name" value="Ig-like_dom_sf"/>
</dbReference>
<evidence type="ECO:0000256" key="7">
    <source>
        <dbReference type="SAM" id="SignalP"/>
    </source>
</evidence>
<dbReference type="InterPro" id="IPR027231">
    <property type="entry name" value="Semaphorin"/>
</dbReference>
<dbReference type="Ensembl" id="ENSXMAT00000037337.1">
    <property type="protein sequence ID" value="ENSXMAP00000028774.1"/>
    <property type="gene ID" value="ENSXMAG00000023435.1"/>
</dbReference>
<evidence type="ECO:0000256" key="5">
    <source>
        <dbReference type="ARBA" id="ARBA00023180"/>
    </source>
</evidence>
<dbReference type="PROSITE" id="PS50835">
    <property type="entry name" value="IG_LIKE"/>
    <property type="match status" value="1"/>
</dbReference>
<evidence type="ECO:0000256" key="1">
    <source>
        <dbReference type="ARBA" id="ARBA00004370"/>
    </source>
</evidence>
<reference evidence="10" key="3">
    <citation type="submission" date="2025-08" db="UniProtKB">
        <authorList>
            <consortium name="Ensembl"/>
        </authorList>
    </citation>
    <scope>IDENTIFICATION</scope>
    <source>
        <strain evidence="10">JP 163 A</strain>
    </source>
</reference>
<keyword evidence="11" id="KW-1185">Reference proteome</keyword>
<evidence type="ECO:0000259" key="8">
    <source>
        <dbReference type="PROSITE" id="PS50835"/>
    </source>
</evidence>
<comment type="caution">
    <text evidence="6">Lacks conserved residue(s) required for the propagation of feature annotation.</text>
</comment>
<dbReference type="GO" id="GO:0007229">
    <property type="term" value="P:integrin-mediated signaling pathway"/>
    <property type="evidence" value="ECO:0007669"/>
    <property type="project" value="TreeGrafter"/>
</dbReference>
<dbReference type="GeneID" id="102236138"/>
<dbReference type="PANTHER" id="PTHR11036">
    <property type="entry name" value="SEMAPHORIN"/>
    <property type="match status" value="1"/>
</dbReference>
<dbReference type="GO" id="GO:0005178">
    <property type="term" value="F:integrin binding"/>
    <property type="evidence" value="ECO:0007669"/>
    <property type="project" value="TreeGrafter"/>
</dbReference>
<dbReference type="PANTHER" id="PTHR11036:SF80">
    <property type="entry name" value="SEMAPHORIN-7A"/>
    <property type="match status" value="1"/>
</dbReference>
<dbReference type="RefSeq" id="XP_005797801.1">
    <property type="nucleotide sequence ID" value="XM_005797744.2"/>
</dbReference>
<name>A0A3B5QEW8_XIPMA</name>
<reference evidence="10" key="4">
    <citation type="submission" date="2025-09" db="UniProtKB">
        <authorList>
            <consortium name="Ensembl"/>
        </authorList>
    </citation>
    <scope>IDENTIFICATION</scope>
    <source>
        <strain evidence="10">JP 163 A</strain>
    </source>
</reference>
<dbReference type="OrthoDB" id="9988752at2759"/>
<feature type="domain" description="Sema" evidence="9">
    <location>
        <begin position="31"/>
        <end position="463"/>
    </location>
</feature>
<dbReference type="FunFam" id="2.130.10.10:FF:001316">
    <property type="entry name" value="Semaphorin 7A"/>
    <property type="match status" value="1"/>
</dbReference>
<dbReference type="GO" id="GO:0045499">
    <property type="term" value="F:chemorepellent activity"/>
    <property type="evidence" value="ECO:0007669"/>
    <property type="project" value="TreeGrafter"/>
</dbReference>
<dbReference type="FunFam" id="2.60.40.10:FF:001170">
    <property type="entry name" value="Sema domain, immunoglobulin domain (Ig), short basic domain, secreted, (Semaphorin) 3F"/>
    <property type="match status" value="1"/>
</dbReference>
<dbReference type="GO" id="GO:0050727">
    <property type="term" value="P:regulation of inflammatory response"/>
    <property type="evidence" value="ECO:0007669"/>
    <property type="project" value="TreeGrafter"/>
</dbReference>
<keyword evidence="4" id="KW-1015">Disulfide bond</keyword>
<dbReference type="OMA" id="DSYHAEY"/>
<dbReference type="Gene3D" id="2.130.10.10">
    <property type="entry name" value="YVTN repeat-like/Quinoprotein amine dehydrogenase"/>
    <property type="match status" value="1"/>
</dbReference>
<dbReference type="FunCoup" id="A0A3B5QEW8">
    <property type="interactions" value="613"/>
</dbReference>
<reference evidence="11" key="2">
    <citation type="journal article" date="2013" name="Nat. Genet.">
        <title>The genome of the platyfish, Xiphophorus maculatus, provides insights into evolutionary adaptation and several complex traits.</title>
        <authorList>
            <person name="Schartl M."/>
            <person name="Walter R.B."/>
            <person name="Shen Y."/>
            <person name="Garcia T."/>
            <person name="Catchen J."/>
            <person name="Amores A."/>
            <person name="Braasch I."/>
            <person name="Chalopin D."/>
            <person name="Volff J.N."/>
            <person name="Lesch K.P."/>
            <person name="Bisazza A."/>
            <person name="Minx P."/>
            <person name="Hillier L."/>
            <person name="Wilson R.K."/>
            <person name="Fuerstenberg S."/>
            <person name="Boore J."/>
            <person name="Searle S."/>
            <person name="Postlethwait J.H."/>
            <person name="Warren W.C."/>
        </authorList>
    </citation>
    <scope>NUCLEOTIDE SEQUENCE [LARGE SCALE GENOMIC DNA]</scope>
    <source>
        <strain evidence="11">JP 163 A</strain>
    </source>
</reference>
<dbReference type="SUPFAM" id="SSF103575">
    <property type="entry name" value="Plexin repeat"/>
    <property type="match status" value="1"/>
</dbReference>
<sequence length="652" mass="74135">MKHCVHIYLCFAVYFKMVFSKDAPALGSKNSPRLLKPDIISDQYKYEVNQNHSVFYLEGERELYVGGTDFVIKLNASNYRVIEKFPITTTGQHKCSDGQCKNVITVIEKFQDDMFVCGTNGHKPKCWKLFPSVKNQTSEIVKSYEGAGISPLVYTHNCLSLTVDGDLYAAAPLDMEGSSLQFRRKAGKRTNVWMYDSWLSEPTFISASWVKRREDPDNEKIYIFFREKNSDHSPDADPWISRVARVCKTDEGGSKRFFQNMWTSFLKARLVCGFPDESLYFNRLQDIYVMHDDDWRQTRVYALFTSSWNSTAVCIYSIEMIEKIFENSTFKGYANEIPTPRPGTCVSNSKSLPRPTVNVVKDHPEMVDWVHSLQSKVPFYVSNYNYTKIVVDRVKGADQQVYNVLLLATDTGKIHKVLVAGSEPFIILETQLSNISPIQAMTLDSQKKKLVVGFSDKISIVDLQKCEKYNASCADCVLARDPYCAWTTSGCTPSNLGGIQNIKDGHTSVCSQNKAANVSGVLTRSKRQIYSPNISGTVHSVPEGVPFYLSCPIESYHAKYTWKHGSHDRPCLQMLSNCLHLIPSMGPENYGEYECVSTEKDYNKTLKKYHLKQQYEKQASRFADSKLNDAPILAPQLLWILLQTAVLREILR</sequence>
<reference evidence="11" key="1">
    <citation type="submission" date="2012-01" db="EMBL/GenBank/DDBJ databases">
        <authorList>
            <person name="Walter R."/>
            <person name="Schartl M."/>
            <person name="Warren W."/>
        </authorList>
    </citation>
    <scope>NUCLEOTIDE SEQUENCE [LARGE SCALE GENOMIC DNA]</scope>
    <source>
        <strain evidence="11">JP 163 A</strain>
    </source>
</reference>
<evidence type="ECO:0000313" key="11">
    <source>
        <dbReference type="Proteomes" id="UP000002852"/>
    </source>
</evidence>
<protein>
    <submittedName>
        <fullName evidence="10">Semaphorin 7A (JohnMiltonHagen blood group)</fullName>
    </submittedName>
</protein>
<dbReference type="PROSITE" id="PS51004">
    <property type="entry name" value="SEMA"/>
    <property type="match status" value="1"/>
</dbReference>
<dbReference type="SMART" id="SM00630">
    <property type="entry name" value="Sema"/>
    <property type="match status" value="1"/>
</dbReference>
<dbReference type="InterPro" id="IPR001627">
    <property type="entry name" value="Semap_dom"/>
</dbReference>
<dbReference type="Pfam" id="PF01403">
    <property type="entry name" value="Sema"/>
    <property type="match status" value="1"/>
</dbReference>
<dbReference type="InterPro" id="IPR036352">
    <property type="entry name" value="Semap_dom_sf"/>
</dbReference>
<dbReference type="InterPro" id="IPR002165">
    <property type="entry name" value="Plexin_repeat"/>
</dbReference>
<dbReference type="Gene3D" id="2.60.40.10">
    <property type="entry name" value="Immunoglobulins"/>
    <property type="match status" value="1"/>
</dbReference>
<dbReference type="Pfam" id="PF01437">
    <property type="entry name" value="PSI"/>
    <property type="match status" value="1"/>
</dbReference>
<dbReference type="GO" id="GO:0030335">
    <property type="term" value="P:positive regulation of cell migration"/>
    <property type="evidence" value="ECO:0007669"/>
    <property type="project" value="TreeGrafter"/>
</dbReference>
<keyword evidence="5" id="KW-0325">Glycoprotein</keyword>
<dbReference type="GO" id="GO:0071526">
    <property type="term" value="P:semaphorin-plexin signaling pathway"/>
    <property type="evidence" value="ECO:0007669"/>
    <property type="project" value="TreeGrafter"/>
</dbReference>
<comment type="similarity">
    <text evidence="2">Belongs to the semaphorin family.</text>
</comment>
<dbReference type="GO" id="GO:0007411">
    <property type="term" value="P:axon guidance"/>
    <property type="evidence" value="ECO:0007669"/>
    <property type="project" value="TreeGrafter"/>
</dbReference>
<dbReference type="GeneTree" id="ENSGT00940000158358"/>
<comment type="subcellular location">
    <subcellularLocation>
        <location evidence="1">Membrane</location>
    </subcellularLocation>
</comment>
<dbReference type="GO" id="GO:0009897">
    <property type="term" value="C:external side of plasma membrane"/>
    <property type="evidence" value="ECO:0007669"/>
    <property type="project" value="TreeGrafter"/>
</dbReference>
<dbReference type="InterPro" id="IPR013783">
    <property type="entry name" value="Ig-like_fold"/>
</dbReference>
<dbReference type="SUPFAM" id="SSF48726">
    <property type="entry name" value="Immunoglobulin"/>
    <property type="match status" value="1"/>
</dbReference>
<dbReference type="SUPFAM" id="SSF101912">
    <property type="entry name" value="Sema domain"/>
    <property type="match status" value="1"/>
</dbReference>
<keyword evidence="3" id="KW-0472">Membrane</keyword>
<feature type="signal peptide" evidence="7">
    <location>
        <begin position="1"/>
        <end position="20"/>
    </location>
</feature>
<feature type="domain" description="Ig-like" evidence="8">
    <location>
        <begin position="532"/>
        <end position="607"/>
    </location>
</feature>
<dbReference type="InterPro" id="IPR016201">
    <property type="entry name" value="PSI"/>
</dbReference>
<dbReference type="InParanoid" id="A0A3B5QEW8"/>
<evidence type="ECO:0000256" key="2">
    <source>
        <dbReference type="ARBA" id="ARBA00009492"/>
    </source>
</evidence>
<dbReference type="SMART" id="SM00423">
    <property type="entry name" value="PSI"/>
    <property type="match status" value="1"/>
</dbReference>
<dbReference type="STRING" id="8083.ENSXMAP00000028774"/>
<evidence type="ECO:0000256" key="6">
    <source>
        <dbReference type="PROSITE-ProRule" id="PRU00352"/>
    </source>
</evidence>
<dbReference type="Gene3D" id="3.30.1680.10">
    <property type="entry name" value="ligand-binding face of the semaphorins, domain 2"/>
    <property type="match status" value="1"/>
</dbReference>
<evidence type="ECO:0000313" key="10">
    <source>
        <dbReference type="Ensembl" id="ENSXMAP00000028774.1"/>
    </source>
</evidence>
<dbReference type="AlphaFoldDB" id="A0A3B5QEW8"/>
<evidence type="ECO:0000256" key="4">
    <source>
        <dbReference type="ARBA" id="ARBA00023157"/>
    </source>
</evidence>
<keyword evidence="7" id="KW-0732">Signal</keyword>
<evidence type="ECO:0000259" key="9">
    <source>
        <dbReference type="PROSITE" id="PS51004"/>
    </source>
</evidence>
<dbReference type="InterPro" id="IPR015943">
    <property type="entry name" value="WD40/YVTN_repeat-like_dom_sf"/>
</dbReference>
<evidence type="ECO:0000256" key="3">
    <source>
        <dbReference type="ARBA" id="ARBA00023136"/>
    </source>
</evidence>
<organism evidence="10 11">
    <name type="scientific">Xiphophorus maculatus</name>
    <name type="common">Southern platyfish</name>
    <name type="synonym">Platypoecilus maculatus</name>
    <dbReference type="NCBI Taxonomy" id="8083"/>
    <lineage>
        <taxon>Eukaryota</taxon>
        <taxon>Metazoa</taxon>
        <taxon>Chordata</taxon>
        <taxon>Craniata</taxon>
        <taxon>Vertebrata</taxon>
        <taxon>Euteleostomi</taxon>
        <taxon>Actinopterygii</taxon>
        <taxon>Neopterygii</taxon>
        <taxon>Teleostei</taxon>
        <taxon>Neoteleostei</taxon>
        <taxon>Acanthomorphata</taxon>
        <taxon>Ovalentaria</taxon>
        <taxon>Atherinomorphae</taxon>
        <taxon>Cyprinodontiformes</taxon>
        <taxon>Poeciliidae</taxon>
        <taxon>Poeciliinae</taxon>
        <taxon>Xiphophorus</taxon>
    </lineage>
</organism>
<dbReference type="Proteomes" id="UP000002852">
    <property type="component" value="Unassembled WGS sequence"/>
</dbReference>
<dbReference type="KEGG" id="xma:102236138"/>
<dbReference type="InterPro" id="IPR007110">
    <property type="entry name" value="Ig-like_dom"/>
</dbReference>
<accession>A0A3B5QEW8</accession>
<proteinExistence type="inferred from homology"/>
<feature type="chain" id="PRO_5017435651" evidence="7">
    <location>
        <begin position="21"/>
        <end position="652"/>
    </location>
</feature>
<dbReference type="CTD" id="8482"/>
<dbReference type="GO" id="GO:0001755">
    <property type="term" value="P:neural crest cell migration"/>
    <property type="evidence" value="ECO:0007669"/>
    <property type="project" value="TreeGrafter"/>
</dbReference>
<dbReference type="GO" id="GO:0030215">
    <property type="term" value="F:semaphorin receptor binding"/>
    <property type="evidence" value="ECO:0007669"/>
    <property type="project" value="InterPro"/>
</dbReference>